<gene>
    <name evidence="1" type="ORF">Patl1_28818</name>
</gene>
<organism evidence="1 2">
    <name type="scientific">Pistacia atlantica</name>
    <dbReference type="NCBI Taxonomy" id="434234"/>
    <lineage>
        <taxon>Eukaryota</taxon>
        <taxon>Viridiplantae</taxon>
        <taxon>Streptophyta</taxon>
        <taxon>Embryophyta</taxon>
        <taxon>Tracheophyta</taxon>
        <taxon>Spermatophyta</taxon>
        <taxon>Magnoliopsida</taxon>
        <taxon>eudicotyledons</taxon>
        <taxon>Gunneridae</taxon>
        <taxon>Pentapetalae</taxon>
        <taxon>rosids</taxon>
        <taxon>malvids</taxon>
        <taxon>Sapindales</taxon>
        <taxon>Anacardiaceae</taxon>
        <taxon>Pistacia</taxon>
    </lineage>
</organism>
<sequence length="259" mass="29348">MEGMKHFVFVDAACFGEWPWFKVRIPLQAAGHLITTIDMGTRALNAKSFDDIYPLSNFMEPLLKFLASLNADDKVILVGHSYGGISIALAMEKFPQKVSVGVFVSAFMPTYKSSPGALIEEYLNRTPLESLMDCRLKFDNGVDTIQSSICFGPEYMKAKVFKNCTESIVEIANQKVRTTKFCKEDISKDSPLTKERYGSIDRIYVMCGDDEVIEPEFQREMIENDPPKEVFTIRGADHMPMLSKVEELSKILEDIAYKY</sequence>
<evidence type="ECO:0000313" key="1">
    <source>
        <dbReference type="EMBL" id="KAJ0097662.1"/>
    </source>
</evidence>
<dbReference type="EMBL" id="CM047901">
    <property type="protein sequence ID" value="KAJ0097662.1"/>
    <property type="molecule type" value="Genomic_DNA"/>
</dbReference>
<proteinExistence type="predicted"/>
<name>A0ACC1BFD7_9ROSI</name>
<comment type="caution">
    <text evidence="1">The sequence shown here is derived from an EMBL/GenBank/DDBJ whole genome shotgun (WGS) entry which is preliminary data.</text>
</comment>
<reference evidence="2" key="1">
    <citation type="journal article" date="2023" name="G3 (Bethesda)">
        <title>Genome assembly and association tests identify interacting loci associated with vigor, precocity, and sex in interspecific pistachio rootstocks.</title>
        <authorList>
            <person name="Palmer W."/>
            <person name="Jacygrad E."/>
            <person name="Sagayaradj S."/>
            <person name="Cavanaugh K."/>
            <person name="Han R."/>
            <person name="Bertier L."/>
            <person name="Beede B."/>
            <person name="Kafkas S."/>
            <person name="Golino D."/>
            <person name="Preece J."/>
            <person name="Michelmore R."/>
        </authorList>
    </citation>
    <scope>NUCLEOTIDE SEQUENCE [LARGE SCALE GENOMIC DNA]</scope>
</reference>
<evidence type="ECO:0000313" key="2">
    <source>
        <dbReference type="Proteomes" id="UP001164250"/>
    </source>
</evidence>
<dbReference type="Proteomes" id="UP001164250">
    <property type="component" value="Chromosome 5"/>
</dbReference>
<protein>
    <submittedName>
        <fullName evidence="1">Uncharacterized protein</fullName>
    </submittedName>
</protein>
<accession>A0ACC1BFD7</accession>
<keyword evidence="2" id="KW-1185">Reference proteome</keyword>